<protein>
    <submittedName>
        <fullName evidence="1">Uncharacterized protein</fullName>
    </submittedName>
</protein>
<reference evidence="1" key="1">
    <citation type="submission" date="2021-01" db="EMBL/GenBank/DDBJ databases">
        <authorList>
            <person name="Corre E."/>
            <person name="Pelletier E."/>
            <person name="Niang G."/>
            <person name="Scheremetjew M."/>
            <person name="Finn R."/>
            <person name="Kale V."/>
            <person name="Holt S."/>
            <person name="Cochrane G."/>
            <person name="Meng A."/>
            <person name="Brown T."/>
            <person name="Cohen L."/>
        </authorList>
    </citation>
    <scope>NUCLEOTIDE SEQUENCE</scope>
</reference>
<organism evidence="1">
    <name type="scientific">Noctiluca scintillans</name>
    <name type="common">Sea sparkle</name>
    <name type="synonym">Red tide dinoflagellate</name>
    <dbReference type="NCBI Taxonomy" id="2966"/>
    <lineage>
        <taxon>Eukaryota</taxon>
        <taxon>Sar</taxon>
        <taxon>Alveolata</taxon>
        <taxon>Dinophyceae</taxon>
        <taxon>Noctilucales</taxon>
        <taxon>Noctilucaceae</taxon>
        <taxon>Noctiluca</taxon>
    </lineage>
</organism>
<sequence length="646" mass="70740">MGVGTSAELAPDVAEKSLTADELLLQSLRLPENGDVAAWIRCLRGLLEDNRHLHDVFSRLWSAHVPRGGHVASRQLVREVLQRATHQLEEVSPSTSSQATSLVIEVLGGSSQPVSFDEAFQLFRVVLKSLQESLTGEDDLEVLKLDTTVLEAAAKNKDARAPHGASLVDIAAPKVSDASIARAKVLPNRPTTRSELESTNATLLAKLLAAHAAHDELLRKAEGLRGSLLHGAISQEMDLRGGEDLAELQHILNIRRMHVISLESALDRHVDRLNARVISSKHQRQELVSLREECSSQAERALSALQQRNEVRDALQRGRSEHDEMRRKAKHEQVRASMLRDVVEEQRRQSDAEQVITCRVAVLQVQSEEAQDRLVAEAEMTRLRTELVEARSTLESQVSVRAECAERHPESQASDVSMLTAVAAHALAESELHTVEAEMGFARKRLRESTAEARRRAADVSALRGELLSSRSRSAQLSEELRVEQARINLGSSVGLETAGSVISSRPGFSTGRHIVATKPQRYLDAQLSSVSPVDFAQQRFRDAAARERMVTEASEERVGNLPGTLASSSVLPMESIIEGARASGAALSAVGEARRSWDPRLDSELAQQMSAFQRCASALRHAEGRMAALADPMTDNKSHGATHEP</sequence>
<accession>A0A7S1ADJ7</accession>
<dbReference type="EMBL" id="HBFQ01035361">
    <property type="protein sequence ID" value="CAD8850601.1"/>
    <property type="molecule type" value="Transcribed_RNA"/>
</dbReference>
<proteinExistence type="predicted"/>
<name>A0A7S1ADJ7_NOCSC</name>
<dbReference type="AlphaFoldDB" id="A0A7S1ADJ7"/>
<evidence type="ECO:0000313" key="1">
    <source>
        <dbReference type="EMBL" id="CAD8850601.1"/>
    </source>
</evidence>
<gene>
    <name evidence="1" type="ORF">NSCI0253_LOCUS24951</name>
</gene>